<comment type="similarity">
    <text evidence="4">Belongs to the cytochrome b5 family.</text>
</comment>
<dbReference type="PROSITE" id="PS50255">
    <property type="entry name" value="CYTOCHROME_B5_2"/>
    <property type="match status" value="1"/>
</dbReference>
<evidence type="ECO:0000256" key="2">
    <source>
        <dbReference type="ARBA" id="ARBA00022723"/>
    </source>
</evidence>
<keyword evidence="9" id="KW-1185">Reference proteome</keyword>
<evidence type="ECO:0000256" key="1">
    <source>
        <dbReference type="ARBA" id="ARBA00022617"/>
    </source>
</evidence>
<dbReference type="InterPro" id="IPR036400">
    <property type="entry name" value="Cyt_B5-like_heme/steroid_sf"/>
</dbReference>
<dbReference type="InterPro" id="IPR001199">
    <property type="entry name" value="Cyt_B5-like_heme/steroid-bd"/>
</dbReference>
<keyword evidence="1" id="KW-0349">Heme</keyword>
<dbReference type="Gene3D" id="3.10.120.10">
    <property type="entry name" value="Cytochrome b5-like heme/steroid binding domain"/>
    <property type="match status" value="1"/>
</dbReference>
<comment type="caution">
    <text evidence="8">The sequence shown here is derived from an EMBL/GenBank/DDBJ whole genome shotgun (WGS) entry which is preliminary data.</text>
</comment>
<keyword evidence="2" id="KW-0479">Metal-binding</keyword>
<evidence type="ECO:0000313" key="8">
    <source>
        <dbReference type="EMBL" id="KAL0488753.1"/>
    </source>
</evidence>
<dbReference type="GO" id="GO:0046872">
    <property type="term" value="F:metal ion binding"/>
    <property type="evidence" value="ECO:0007669"/>
    <property type="project" value="UniProtKB-KW"/>
</dbReference>
<protein>
    <recommendedName>
        <fullName evidence="7">Cytochrome b5 heme-binding domain-containing protein</fullName>
    </recommendedName>
</protein>
<feature type="region of interest" description="Disordered" evidence="5">
    <location>
        <begin position="82"/>
        <end position="104"/>
    </location>
</feature>
<accession>A0AAW2ZIF7</accession>
<keyword evidence="3" id="KW-0408">Iron</keyword>
<dbReference type="AlphaFoldDB" id="A0AAW2ZIF7"/>
<dbReference type="EMBL" id="JAOPGA020001473">
    <property type="protein sequence ID" value="KAL0488753.1"/>
    <property type="molecule type" value="Genomic_DNA"/>
</dbReference>
<reference evidence="8 9" key="1">
    <citation type="submission" date="2024-03" db="EMBL/GenBank/DDBJ databases">
        <title>The Acrasis kona genome and developmental transcriptomes reveal deep origins of eukaryotic multicellular pathways.</title>
        <authorList>
            <person name="Sheikh S."/>
            <person name="Fu C.-J."/>
            <person name="Brown M.W."/>
            <person name="Baldauf S.L."/>
        </authorList>
    </citation>
    <scope>NUCLEOTIDE SEQUENCE [LARGE SCALE GENOMIC DNA]</scope>
    <source>
        <strain evidence="8 9">ATCC MYA-3509</strain>
    </source>
</reference>
<evidence type="ECO:0000259" key="7">
    <source>
        <dbReference type="PROSITE" id="PS50255"/>
    </source>
</evidence>
<proteinExistence type="inferred from homology"/>
<dbReference type="GO" id="GO:0020037">
    <property type="term" value="F:heme binding"/>
    <property type="evidence" value="ECO:0007669"/>
    <property type="project" value="TreeGrafter"/>
</dbReference>
<feature type="compositionally biased region" description="Low complexity" evidence="5">
    <location>
        <begin position="84"/>
        <end position="98"/>
    </location>
</feature>
<gene>
    <name evidence="8" type="ORF">AKO1_015816</name>
</gene>
<dbReference type="GO" id="GO:0016020">
    <property type="term" value="C:membrane"/>
    <property type="evidence" value="ECO:0007669"/>
    <property type="project" value="TreeGrafter"/>
</dbReference>
<organism evidence="8 9">
    <name type="scientific">Acrasis kona</name>
    <dbReference type="NCBI Taxonomy" id="1008807"/>
    <lineage>
        <taxon>Eukaryota</taxon>
        <taxon>Discoba</taxon>
        <taxon>Heterolobosea</taxon>
        <taxon>Tetramitia</taxon>
        <taxon>Eutetramitia</taxon>
        <taxon>Acrasidae</taxon>
        <taxon>Acrasis</taxon>
    </lineage>
</organism>
<dbReference type="Proteomes" id="UP001431209">
    <property type="component" value="Unassembled WGS sequence"/>
</dbReference>
<evidence type="ECO:0000256" key="3">
    <source>
        <dbReference type="ARBA" id="ARBA00023004"/>
    </source>
</evidence>
<dbReference type="SUPFAM" id="SSF55856">
    <property type="entry name" value="Cytochrome b5-like heme/steroid binding domain"/>
    <property type="match status" value="1"/>
</dbReference>
<keyword evidence="6" id="KW-0472">Membrane</keyword>
<dbReference type="PRINTS" id="PR00363">
    <property type="entry name" value="CYTOCHROMEB5"/>
</dbReference>
<dbReference type="PANTHER" id="PTHR19359:SF14">
    <property type="entry name" value="CYTOCHROME B5 A"/>
    <property type="match status" value="1"/>
</dbReference>
<evidence type="ECO:0000313" key="9">
    <source>
        <dbReference type="Proteomes" id="UP001431209"/>
    </source>
</evidence>
<evidence type="ECO:0000256" key="6">
    <source>
        <dbReference type="SAM" id="Phobius"/>
    </source>
</evidence>
<keyword evidence="6" id="KW-0812">Transmembrane</keyword>
<dbReference type="Pfam" id="PF00173">
    <property type="entry name" value="Cyt-b5"/>
    <property type="match status" value="1"/>
</dbReference>
<dbReference type="PANTHER" id="PTHR19359">
    <property type="entry name" value="CYTOCHROME B5"/>
    <property type="match status" value="1"/>
</dbReference>
<feature type="transmembrane region" description="Helical" evidence="6">
    <location>
        <begin position="109"/>
        <end position="127"/>
    </location>
</feature>
<feature type="domain" description="Cytochrome b5 heme-binding" evidence="7">
    <location>
        <begin position="3"/>
        <end position="80"/>
    </location>
</feature>
<evidence type="ECO:0000256" key="5">
    <source>
        <dbReference type="SAM" id="MobiDB-lite"/>
    </source>
</evidence>
<keyword evidence="6" id="KW-1133">Transmembrane helix</keyword>
<sequence length="133" mass="14680">MSLKEFELSEVEAHDENADRQWFIIDGKVIDFTEYKHLHPGSEDILLELAGGDASESFENVGHSNEAKETLKDLVIGTVKGGPKKVVPEPAKPAPKTESAQESSGMSSIIKFVVVPVLLFIGVYFFTNFVKQQ</sequence>
<dbReference type="InterPro" id="IPR050668">
    <property type="entry name" value="Cytochrome_b5"/>
</dbReference>
<name>A0AAW2ZIF7_9EUKA</name>
<evidence type="ECO:0000256" key="4">
    <source>
        <dbReference type="ARBA" id="ARBA00038168"/>
    </source>
</evidence>
<dbReference type="SMART" id="SM01117">
    <property type="entry name" value="Cyt-b5"/>
    <property type="match status" value="1"/>
</dbReference>